<gene>
    <name evidence="8" type="ORF">BO78DRAFT_413562</name>
</gene>
<sequence length="370" mass="40882">MVVTYGLNTRLSRDPVIVGTVFGALATITTGLRFYALRLRRVKPGAPEYLIVAALAIVYIDIAIQYILSILGGAGRHATDIDPASVVVTLKTILPLEALYGIVMGLIKSSVMLFFTRIFGSKRSFRICVFVVMVLVWIWAISVILETLLLCRPLAYNWDMTISNGVCGNRNATYVVAGTLNLITDLMVMALPLPHIWKLQLSIPKRLALSFVFCLGLLVSVISIVRLFSLMAISFTDITHSVQMGVMWTVLEPELAIICANMPLLKVLLSRMFPKVFSTAGKKYSVSNPQAFEQLHEQGAIYPMNRLDHEPVKTKISTGSSSRMALKKRADLVISTTETIEEDQQDLTGHGSPNAISVMHKVDIEYGQAY</sequence>
<comment type="similarity">
    <text evidence="5">Belongs to the SAT4 family.</text>
</comment>
<dbReference type="Proteomes" id="UP000248423">
    <property type="component" value="Unassembled WGS sequence"/>
</dbReference>
<evidence type="ECO:0000259" key="7">
    <source>
        <dbReference type="Pfam" id="PF20684"/>
    </source>
</evidence>
<dbReference type="STRING" id="1448318.A0A319FND9"/>
<dbReference type="InterPro" id="IPR049326">
    <property type="entry name" value="Rhodopsin_dom_fungi"/>
</dbReference>
<evidence type="ECO:0000256" key="3">
    <source>
        <dbReference type="ARBA" id="ARBA00022989"/>
    </source>
</evidence>
<protein>
    <recommendedName>
        <fullName evidence="7">Rhodopsin domain-containing protein</fullName>
    </recommendedName>
</protein>
<evidence type="ECO:0000256" key="5">
    <source>
        <dbReference type="ARBA" id="ARBA00038359"/>
    </source>
</evidence>
<feature type="transmembrane region" description="Helical" evidence="6">
    <location>
        <begin position="209"/>
        <end position="235"/>
    </location>
</feature>
<comment type="subcellular location">
    <subcellularLocation>
        <location evidence="1">Membrane</location>
        <topology evidence="1">Multi-pass membrane protein</topology>
    </subcellularLocation>
</comment>
<dbReference type="InterPro" id="IPR052337">
    <property type="entry name" value="SAT4-like"/>
</dbReference>
<reference evidence="8 9" key="1">
    <citation type="submission" date="2018-02" db="EMBL/GenBank/DDBJ databases">
        <title>The genomes of Aspergillus section Nigri reveals drivers in fungal speciation.</title>
        <authorList>
            <consortium name="DOE Joint Genome Institute"/>
            <person name="Vesth T.C."/>
            <person name="Nybo J."/>
            <person name="Theobald S."/>
            <person name="Brandl J."/>
            <person name="Frisvad J.C."/>
            <person name="Nielsen K.F."/>
            <person name="Lyhne E.K."/>
            <person name="Kogle M.E."/>
            <person name="Kuo A."/>
            <person name="Riley R."/>
            <person name="Clum A."/>
            <person name="Nolan M."/>
            <person name="Lipzen A."/>
            <person name="Salamov A."/>
            <person name="Henrissat B."/>
            <person name="Wiebenga A."/>
            <person name="De vries R.P."/>
            <person name="Grigoriev I.V."/>
            <person name="Mortensen U.H."/>
            <person name="Andersen M.R."/>
            <person name="Baker S.E."/>
        </authorList>
    </citation>
    <scope>NUCLEOTIDE SEQUENCE [LARGE SCALE GENOMIC DNA]</scope>
    <source>
        <strain evidence="8 9">CBS 121057</strain>
    </source>
</reference>
<evidence type="ECO:0000256" key="4">
    <source>
        <dbReference type="ARBA" id="ARBA00023136"/>
    </source>
</evidence>
<evidence type="ECO:0000256" key="1">
    <source>
        <dbReference type="ARBA" id="ARBA00004141"/>
    </source>
</evidence>
<organism evidence="8 9">
    <name type="scientific">Aspergillus sclerotiicarbonarius (strain CBS 121057 / IBT 28362)</name>
    <dbReference type="NCBI Taxonomy" id="1448318"/>
    <lineage>
        <taxon>Eukaryota</taxon>
        <taxon>Fungi</taxon>
        <taxon>Dikarya</taxon>
        <taxon>Ascomycota</taxon>
        <taxon>Pezizomycotina</taxon>
        <taxon>Eurotiomycetes</taxon>
        <taxon>Eurotiomycetidae</taxon>
        <taxon>Eurotiales</taxon>
        <taxon>Aspergillaceae</taxon>
        <taxon>Aspergillus</taxon>
        <taxon>Aspergillus subgen. Circumdati</taxon>
    </lineage>
</organism>
<accession>A0A319FND9</accession>
<dbReference type="PANTHER" id="PTHR33048:SF161">
    <property type="entry name" value="INTEGRAL MEMBRANE PROTEIN"/>
    <property type="match status" value="1"/>
</dbReference>
<keyword evidence="3 6" id="KW-1133">Transmembrane helix</keyword>
<evidence type="ECO:0000256" key="6">
    <source>
        <dbReference type="SAM" id="Phobius"/>
    </source>
</evidence>
<dbReference type="Pfam" id="PF20684">
    <property type="entry name" value="Fung_rhodopsin"/>
    <property type="match status" value="1"/>
</dbReference>
<dbReference type="AlphaFoldDB" id="A0A319FND9"/>
<evidence type="ECO:0000313" key="8">
    <source>
        <dbReference type="EMBL" id="PYI11753.1"/>
    </source>
</evidence>
<feature type="transmembrane region" description="Helical" evidence="6">
    <location>
        <begin position="98"/>
        <end position="115"/>
    </location>
</feature>
<name>A0A319FND9_ASPSB</name>
<dbReference type="VEuPathDB" id="FungiDB:BO78DRAFT_413562"/>
<feature type="transmembrane region" description="Helical" evidence="6">
    <location>
        <begin position="127"/>
        <end position="155"/>
    </location>
</feature>
<keyword evidence="2 6" id="KW-0812">Transmembrane</keyword>
<feature type="transmembrane region" description="Helical" evidence="6">
    <location>
        <begin position="49"/>
        <end position="68"/>
    </location>
</feature>
<dbReference type="EMBL" id="KZ826317">
    <property type="protein sequence ID" value="PYI11753.1"/>
    <property type="molecule type" value="Genomic_DNA"/>
</dbReference>
<dbReference type="OrthoDB" id="10017208at2759"/>
<evidence type="ECO:0000313" key="9">
    <source>
        <dbReference type="Proteomes" id="UP000248423"/>
    </source>
</evidence>
<feature type="transmembrane region" description="Helical" evidence="6">
    <location>
        <begin position="175"/>
        <end position="197"/>
    </location>
</feature>
<dbReference type="PANTHER" id="PTHR33048">
    <property type="entry name" value="PTH11-LIKE INTEGRAL MEMBRANE PROTEIN (AFU_ORTHOLOGUE AFUA_5G11245)"/>
    <property type="match status" value="1"/>
</dbReference>
<keyword evidence="9" id="KW-1185">Reference proteome</keyword>
<feature type="domain" description="Rhodopsin" evidence="7">
    <location>
        <begin position="32"/>
        <end position="271"/>
    </location>
</feature>
<feature type="transmembrane region" description="Helical" evidence="6">
    <location>
        <begin position="16"/>
        <end position="37"/>
    </location>
</feature>
<dbReference type="GO" id="GO:0016020">
    <property type="term" value="C:membrane"/>
    <property type="evidence" value="ECO:0007669"/>
    <property type="project" value="UniProtKB-SubCell"/>
</dbReference>
<keyword evidence="4 6" id="KW-0472">Membrane</keyword>
<proteinExistence type="inferred from homology"/>
<evidence type="ECO:0000256" key="2">
    <source>
        <dbReference type="ARBA" id="ARBA00022692"/>
    </source>
</evidence>